<feature type="repeat" description="WD" evidence="3">
    <location>
        <begin position="8"/>
        <end position="40"/>
    </location>
</feature>
<evidence type="ECO:0000256" key="3">
    <source>
        <dbReference type="PROSITE-ProRule" id="PRU00221"/>
    </source>
</evidence>
<accession>A0ABR2M731</accession>
<dbReference type="InterPro" id="IPR015943">
    <property type="entry name" value="WD40/YVTN_repeat-like_dom_sf"/>
</dbReference>
<organism evidence="4 5">
    <name type="scientific">Platanthera guangdongensis</name>
    <dbReference type="NCBI Taxonomy" id="2320717"/>
    <lineage>
        <taxon>Eukaryota</taxon>
        <taxon>Viridiplantae</taxon>
        <taxon>Streptophyta</taxon>
        <taxon>Embryophyta</taxon>
        <taxon>Tracheophyta</taxon>
        <taxon>Spermatophyta</taxon>
        <taxon>Magnoliopsida</taxon>
        <taxon>Liliopsida</taxon>
        <taxon>Asparagales</taxon>
        <taxon>Orchidaceae</taxon>
        <taxon>Orchidoideae</taxon>
        <taxon>Orchideae</taxon>
        <taxon>Orchidinae</taxon>
        <taxon>Platanthera</taxon>
    </lineage>
</organism>
<evidence type="ECO:0000313" key="4">
    <source>
        <dbReference type="EMBL" id="KAK8959436.1"/>
    </source>
</evidence>
<comment type="caution">
    <text evidence="4">The sequence shown here is derived from an EMBL/GenBank/DDBJ whole genome shotgun (WGS) entry which is preliminary data.</text>
</comment>
<dbReference type="PROSITE" id="PS50294">
    <property type="entry name" value="WD_REPEATS_REGION"/>
    <property type="match status" value="1"/>
</dbReference>
<dbReference type="PANTHER" id="PTHR19857">
    <property type="entry name" value="MITOCHONDRIAL DIVISION PROTEIN 1-RELATED"/>
    <property type="match status" value="1"/>
</dbReference>
<dbReference type="PANTHER" id="PTHR19857:SF8">
    <property type="entry name" value="ANGIO-ASSOCIATED MIGRATORY CELL PROTEIN"/>
    <property type="match status" value="1"/>
</dbReference>
<dbReference type="SUPFAM" id="SSF50978">
    <property type="entry name" value="WD40 repeat-like"/>
    <property type="match status" value="1"/>
</dbReference>
<dbReference type="InterPro" id="IPR001680">
    <property type="entry name" value="WD40_rpt"/>
</dbReference>
<evidence type="ECO:0000313" key="5">
    <source>
        <dbReference type="Proteomes" id="UP001412067"/>
    </source>
</evidence>
<feature type="repeat" description="WD" evidence="3">
    <location>
        <begin position="50"/>
        <end position="91"/>
    </location>
</feature>
<name>A0ABR2M731_9ASPA</name>
<dbReference type="EMBL" id="JBBWWR010000011">
    <property type="protein sequence ID" value="KAK8959436.1"/>
    <property type="molecule type" value="Genomic_DNA"/>
</dbReference>
<keyword evidence="1 3" id="KW-0853">WD repeat</keyword>
<sequence>MMEMESSSQAAMKTISTLAFNLDGKFPASGSFDWLIKIWDAKLGIIKCTLEGSGGGVEWLKWHPTEHWILAGSTDCSITLWDADKRAHLRTFNGHTSGVTCGDFSCDGDQLLGLTF</sequence>
<dbReference type="Gene3D" id="2.130.10.10">
    <property type="entry name" value="YVTN repeat-like/Quinoprotein amine dehydrogenase"/>
    <property type="match status" value="1"/>
</dbReference>
<proteinExistence type="predicted"/>
<dbReference type="Pfam" id="PF00400">
    <property type="entry name" value="WD40"/>
    <property type="match status" value="3"/>
</dbReference>
<dbReference type="InterPro" id="IPR051179">
    <property type="entry name" value="WD_repeat_multifunction"/>
</dbReference>
<dbReference type="InterPro" id="IPR036322">
    <property type="entry name" value="WD40_repeat_dom_sf"/>
</dbReference>
<gene>
    <name evidence="4" type="ORF">KSP40_PGU014062</name>
</gene>
<protein>
    <submittedName>
        <fullName evidence="4">Uncharacterized protein</fullName>
    </submittedName>
</protein>
<reference evidence="4 5" key="1">
    <citation type="journal article" date="2022" name="Nat. Plants">
        <title>Genomes of leafy and leafless Platanthera orchids illuminate the evolution of mycoheterotrophy.</title>
        <authorList>
            <person name="Li M.H."/>
            <person name="Liu K.W."/>
            <person name="Li Z."/>
            <person name="Lu H.C."/>
            <person name="Ye Q.L."/>
            <person name="Zhang D."/>
            <person name="Wang J.Y."/>
            <person name="Li Y.F."/>
            <person name="Zhong Z.M."/>
            <person name="Liu X."/>
            <person name="Yu X."/>
            <person name="Liu D.K."/>
            <person name="Tu X.D."/>
            <person name="Liu B."/>
            <person name="Hao Y."/>
            <person name="Liao X.Y."/>
            <person name="Jiang Y.T."/>
            <person name="Sun W.H."/>
            <person name="Chen J."/>
            <person name="Chen Y.Q."/>
            <person name="Ai Y."/>
            <person name="Zhai J.W."/>
            <person name="Wu S.S."/>
            <person name="Zhou Z."/>
            <person name="Hsiao Y.Y."/>
            <person name="Wu W.L."/>
            <person name="Chen Y.Y."/>
            <person name="Lin Y.F."/>
            <person name="Hsu J.L."/>
            <person name="Li C.Y."/>
            <person name="Wang Z.W."/>
            <person name="Zhao X."/>
            <person name="Zhong W.Y."/>
            <person name="Ma X.K."/>
            <person name="Ma L."/>
            <person name="Huang J."/>
            <person name="Chen G.Z."/>
            <person name="Huang M.Z."/>
            <person name="Huang L."/>
            <person name="Peng D.H."/>
            <person name="Luo Y.B."/>
            <person name="Zou S.Q."/>
            <person name="Chen S.P."/>
            <person name="Lan S."/>
            <person name="Tsai W.C."/>
            <person name="Van de Peer Y."/>
            <person name="Liu Z.J."/>
        </authorList>
    </citation>
    <scope>NUCLEOTIDE SEQUENCE [LARGE SCALE GENOMIC DNA]</scope>
    <source>
        <strain evidence="4">Lor288</strain>
    </source>
</reference>
<evidence type="ECO:0000256" key="2">
    <source>
        <dbReference type="ARBA" id="ARBA00022737"/>
    </source>
</evidence>
<keyword evidence="2" id="KW-0677">Repeat</keyword>
<dbReference type="SMART" id="SM00320">
    <property type="entry name" value="WD40"/>
    <property type="match status" value="2"/>
</dbReference>
<evidence type="ECO:0000256" key="1">
    <source>
        <dbReference type="ARBA" id="ARBA00022574"/>
    </source>
</evidence>
<dbReference type="Proteomes" id="UP001412067">
    <property type="component" value="Unassembled WGS sequence"/>
</dbReference>
<keyword evidence="5" id="KW-1185">Reference proteome</keyword>
<dbReference type="PROSITE" id="PS50082">
    <property type="entry name" value="WD_REPEATS_2"/>
    <property type="match status" value="2"/>
</dbReference>